<dbReference type="NCBIfam" id="TIGR02401">
    <property type="entry name" value="trehalose_TreY"/>
    <property type="match status" value="1"/>
</dbReference>
<dbReference type="PANTHER" id="PTHR32438:SF5">
    <property type="entry name" value="4-ALPHA-GLUCANOTRANSFERASE DPE1, CHLOROPLASTIC_AMYLOPLASTIC"/>
    <property type="match status" value="1"/>
</dbReference>
<gene>
    <name evidence="12" type="ORF">C6571_08040</name>
</gene>
<evidence type="ECO:0000313" key="13">
    <source>
        <dbReference type="Proteomes" id="UP000239326"/>
    </source>
</evidence>
<proteinExistence type="inferred from homology"/>
<dbReference type="RefSeq" id="WP_106446222.1">
    <property type="nucleotide sequence ID" value="NZ_CP027669.1"/>
</dbReference>
<evidence type="ECO:0000256" key="5">
    <source>
        <dbReference type="ARBA" id="ARBA00022676"/>
    </source>
</evidence>
<dbReference type="Gene3D" id="3.20.20.80">
    <property type="entry name" value="Glycosidases"/>
    <property type="match status" value="5"/>
</dbReference>
<dbReference type="GO" id="GO:0005975">
    <property type="term" value="P:carbohydrate metabolic process"/>
    <property type="evidence" value="ECO:0007669"/>
    <property type="project" value="InterPro"/>
</dbReference>
<dbReference type="InterPro" id="IPR017853">
    <property type="entry name" value="GH"/>
</dbReference>
<evidence type="ECO:0000313" key="12">
    <source>
        <dbReference type="EMBL" id="AVO41245.1"/>
    </source>
</evidence>
<dbReference type="EC" id="2.4.1.25" evidence="3 10"/>
<dbReference type="PANTHER" id="PTHR32438">
    <property type="entry name" value="4-ALPHA-GLUCANOTRANSFERASE DPE1, CHLOROPLASTIC/AMYLOPLASTIC"/>
    <property type="match status" value="1"/>
</dbReference>
<protein>
    <recommendedName>
        <fullName evidence="4 10">4-alpha-glucanotransferase</fullName>
        <ecNumber evidence="3 10">2.4.1.25</ecNumber>
    </recommendedName>
    <alternativeName>
        <fullName evidence="8 10">Amylomaltase</fullName>
    </alternativeName>
    <alternativeName>
        <fullName evidence="9 10">Disproportionating enzyme</fullName>
    </alternativeName>
</protein>
<dbReference type="SUPFAM" id="SSF51445">
    <property type="entry name" value="(Trans)glycosidases"/>
    <property type="match status" value="2"/>
</dbReference>
<evidence type="ECO:0000256" key="8">
    <source>
        <dbReference type="ARBA" id="ARBA00031423"/>
    </source>
</evidence>
<evidence type="ECO:0000256" key="3">
    <source>
        <dbReference type="ARBA" id="ARBA00012560"/>
    </source>
</evidence>
<dbReference type="OrthoDB" id="9761577at2"/>
<dbReference type="InterPro" id="IPR012767">
    <property type="entry name" value="Trehalose_TreY"/>
</dbReference>
<sequence length="1693" mass="185741">MTERPLDELVRRCADKGIATEYHDIWGKRHAVAPEHLAALLDAFGGSAQVDTEDGGPDASAGEPVRVVAPGATSVVLSFPLADAGTVPTWRLVLEDGASLSGLCQRTADARVVVDFGSALPQGYHQLQVGADLPATLLICAPTRCHLPAALQGDGRAWGVTLQLHSLRSARNWGIGDFTDLMQFCAQAARRGVGMVGLNPLHALFAHNPLHISPYSPSSRVFLNALYLDIEAIADFAACTATQHKVRAPIFQERLAALREAPFIDHVGVSAVKRELLHDLYAHFQTRAASDPEVAAYQQYCVQRGTALHQHALFEALQENLHSADPAVWGWPVWPAQFQDPQSPAVAAFAAEHAERVGFYQYVQWQAERQLAAASACCREAGMSVGLYLDLAVSVDRAGADAWRHQGAFALGASVGAPPDEFNLNGQDWGLPPLRPDRLRAAHYQAFIEALRGNMRSAGAIRIDHVMGLMRLFCIPTGADARGGAYVHYALDEMLAIVALESERNQCLVIGEDLGTVADEVRAAMQGADVLSYRLLYFERDVDGHFRPPQAYPRDALVAVSTHDLATLAGWWAVLDLHDRMAMALFPNAQVFEQQLLDRAQERVQLLLAVQHATDLPPEAVAQALGADHLSPEAVLAVHAFLAATPARLMVLQLEDALGERGQANMPGTTHEHPNWRRKYGTPLEAIWDQSMLPALCASLSALRPSPERTAVGARAAGTVIPRATYRLQFHGGFRFDAAACIVPYLAALGISHVYCSPIQRARPGSMHGYDVVAPGEVNPELGGMEGLARFSQVLKAHGMGLLLDLVPNHMGVLGADNPWWTDVLENGEASLYAQHFDIDWEPLNAELVGKVLLPVLGDHYGDVLERGELQLQWHVEQGEMALHYHEHRFPLAPQSYPLVLERALARLGDPELAASLASLQTALRQLAAAAAPSAERLAERAREKERHKARLARLTAKHEVVAQAIAAAVDEMNLPGRRDALHDVLEAQSYRLAFWRVAADEINYRRFFDINELAALRIERADVFDATHALPLDLVERGWVEGLRIDHPDGLYDPAGYFARLQQCCAERLGQAPAEGNGRPARPMYVVAEKIAAPHEEVPTSWAVHGTTGYRFANVVGGVLVDTRAAERLRRTWRAFTGEQLAYADIAYQGKRAVAREALAAELHVLSTALLRIARASRRTRDFTLNTLRLVLSEIVACLGVYRTYIVQTPSPQDVHYIDLAIERARQRGRAADPSVFAFVREALLGRAPPGALPGTEARALRFATRFQQFSSPVAAKGVEDTAFYRYFPLSSQNEVGGEPDVIGMSVTAFHRASADRAQRWRHTMLATSTHDNKRSEDVRMRISVLSELTGLWRLSLRRWHSLNLPLRSTLAGGVDAPSAEHEYLFYQTVLGTVGPRDAIDDTGYAVYIERIVAYMQKAAREGKACTSWTRPDEAYEGALSGFIRQALARSGGSRFLDELHALADTLRWHGALNSLAMVLLKYTSPGVPDLYQGTELFDDSLVDPDNRRPVDFLQRRTLLEDLRDLASSGDARALGVQVGKWSLQPADGRAKLWLVWRLLELRRAQPALLRDGSYEPLRVRGARAPHVIAYLRRFEGACMVVLVARLTATLEQAAGHAPAEKSSTSSHVLTGEGTWQDTWVAVPQALRGLALTDLVGGRTLSTENGRLRLAEIFVHFAGAVLVHQPDHPSVD</sequence>
<keyword evidence="5 10" id="KW-0328">Glycosyltransferase</keyword>
<evidence type="ECO:0000256" key="10">
    <source>
        <dbReference type="RuleBase" id="RU361207"/>
    </source>
</evidence>
<evidence type="ECO:0000259" key="11">
    <source>
        <dbReference type="SMART" id="SM00642"/>
    </source>
</evidence>
<dbReference type="InterPro" id="IPR003385">
    <property type="entry name" value="Glyco_hydro_77"/>
</dbReference>
<dbReference type="Pfam" id="PF02446">
    <property type="entry name" value="Glyco_hydro_77"/>
    <property type="match status" value="1"/>
</dbReference>
<evidence type="ECO:0000256" key="6">
    <source>
        <dbReference type="ARBA" id="ARBA00022679"/>
    </source>
</evidence>
<evidence type="ECO:0000256" key="1">
    <source>
        <dbReference type="ARBA" id="ARBA00000439"/>
    </source>
</evidence>
<reference evidence="12 13" key="1">
    <citation type="submission" date="2018-03" db="EMBL/GenBank/DDBJ databases">
        <title>Genome sequencing of Simplicispira sp.</title>
        <authorList>
            <person name="Kim S.-J."/>
            <person name="Heo J."/>
            <person name="Kwon S.-W."/>
        </authorList>
    </citation>
    <scope>NUCLEOTIDE SEQUENCE [LARGE SCALE GENOMIC DNA]</scope>
    <source>
        <strain evidence="12 13">SC1-8</strain>
    </source>
</reference>
<comment type="similarity">
    <text evidence="2 10">Belongs to the disproportionating enzyme family.</text>
</comment>
<accession>A0A2S0MZE1</accession>
<evidence type="ECO:0000256" key="7">
    <source>
        <dbReference type="ARBA" id="ARBA00023277"/>
    </source>
</evidence>
<dbReference type="SMART" id="SM00642">
    <property type="entry name" value="Aamy"/>
    <property type="match status" value="1"/>
</dbReference>
<keyword evidence="13" id="KW-1185">Reference proteome</keyword>
<evidence type="ECO:0000256" key="9">
    <source>
        <dbReference type="ARBA" id="ARBA00031501"/>
    </source>
</evidence>
<evidence type="ECO:0000256" key="4">
    <source>
        <dbReference type="ARBA" id="ARBA00020295"/>
    </source>
</evidence>
<dbReference type="Proteomes" id="UP000239326">
    <property type="component" value="Chromosome"/>
</dbReference>
<dbReference type="Pfam" id="PF00128">
    <property type="entry name" value="Alpha-amylase"/>
    <property type="match status" value="1"/>
</dbReference>
<feature type="domain" description="Glycosyl hydrolase family 13 catalytic" evidence="11">
    <location>
        <begin position="719"/>
        <end position="1525"/>
    </location>
</feature>
<evidence type="ECO:0000256" key="2">
    <source>
        <dbReference type="ARBA" id="ARBA00005684"/>
    </source>
</evidence>
<dbReference type="NCBIfam" id="TIGR00217">
    <property type="entry name" value="malQ"/>
    <property type="match status" value="1"/>
</dbReference>
<keyword evidence="7 10" id="KW-0119">Carbohydrate metabolism</keyword>
<organism evidence="12 13">
    <name type="scientific">Simplicispira suum</name>
    <dbReference type="NCBI Taxonomy" id="2109915"/>
    <lineage>
        <taxon>Bacteria</taxon>
        <taxon>Pseudomonadati</taxon>
        <taxon>Pseudomonadota</taxon>
        <taxon>Betaproteobacteria</taxon>
        <taxon>Burkholderiales</taxon>
        <taxon>Comamonadaceae</taxon>
        <taxon>Simplicispira</taxon>
    </lineage>
</organism>
<dbReference type="KEGG" id="simp:C6571_08040"/>
<name>A0A2S0MZE1_9BURK</name>
<dbReference type="EMBL" id="CP027669">
    <property type="protein sequence ID" value="AVO41245.1"/>
    <property type="molecule type" value="Genomic_DNA"/>
</dbReference>
<dbReference type="InterPro" id="IPR006047">
    <property type="entry name" value="GH13_cat_dom"/>
</dbReference>
<comment type="catalytic activity">
    <reaction evidence="1 10">
        <text>Transfers a segment of a (1-&gt;4)-alpha-D-glucan to a new position in an acceptor, which may be glucose or a (1-&gt;4)-alpha-D-glucan.</text>
        <dbReference type="EC" id="2.4.1.25"/>
    </reaction>
</comment>
<dbReference type="CDD" id="cd11336">
    <property type="entry name" value="AmyAc_MTSase"/>
    <property type="match status" value="1"/>
</dbReference>
<dbReference type="GO" id="GO:0004134">
    <property type="term" value="F:4-alpha-glucanotransferase activity"/>
    <property type="evidence" value="ECO:0007669"/>
    <property type="project" value="UniProtKB-EC"/>
</dbReference>
<keyword evidence="6 10" id="KW-0808">Transferase</keyword>